<dbReference type="AlphaFoldDB" id="A0A0F9SEY0"/>
<proteinExistence type="predicted"/>
<dbReference type="EMBL" id="LAZR01000475">
    <property type="protein sequence ID" value="KKN67420.1"/>
    <property type="molecule type" value="Genomic_DNA"/>
</dbReference>
<comment type="caution">
    <text evidence="1">The sequence shown here is derived from an EMBL/GenBank/DDBJ whole genome shotgun (WGS) entry which is preliminary data.</text>
</comment>
<protein>
    <submittedName>
        <fullName evidence="1">Uncharacterized protein</fullName>
    </submittedName>
</protein>
<sequence length="57" mass="6550">MKLDQKKLEARTLQIIRRLKHKERPCRFDLPTSIGSTQIRGLIQALCEQINGEDSDG</sequence>
<gene>
    <name evidence="1" type="ORF">LCGC14_0461630</name>
</gene>
<name>A0A0F9SEY0_9ZZZZ</name>
<accession>A0A0F9SEY0</accession>
<organism evidence="1">
    <name type="scientific">marine sediment metagenome</name>
    <dbReference type="NCBI Taxonomy" id="412755"/>
    <lineage>
        <taxon>unclassified sequences</taxon>
        <taxon>metagenomes</taxon>
        <taxon>ecological metagenomes</taxon>
    </lineage>
</organism>
<evidence type="ECO:0000313" key="1">
    <source>
        <dbReference type="EMBL" id="KKN67420.1"/>
    </source>
</evidence>
<reference evidence="1" key="1">
    <citation type="journal article" date="2015" name="Nature">
        <title>Complex archaea that bridge the gap between prokaryotes and eukaryotes.</title>
        <authorList>
            <person name="Spang A."/>
            <person name="Saw J.H."/>
            <person name="Jorgensen S.L."/>
            <person name="Zaremba-Niedzwiedzka K."/>
            <person name="Martijn J."/>
            <person name="Lind A.E."/>
            <person name="van Eijk R."/>
            <person name="Schleper C."/>
            <person name="Guy L."/>
            <person name="Ettema T.J."/>
        </authorList>
    </citation>
    <scope>NUCLEOTIDE SEQUENCE</scope>
</reference>